<dbReference type="PROSITE" id="PS51721">
    <property type="entry name" value="G_CP"/>
    <property type="match status" value="1"/>
</dbReference>
<comment type="similarity">
    <text evidence="10">Belongs to the TRAFAC class YlqF/YawG GTPase family. RsgA subfamily.</text>
</comment>
<feature type="domain" description="CP-type G" evidence="12">
    <location>
        <begin position="61"/>
        <end position="219"/>
    </location>
</feature>
<dbReference type="RefSeq" id="WP_216437157.1">
    <property type="nucleotide sequence ID" value="NZ_JAHLQF010000001.1"/>
</dbReference>
<protein>
    <recommendedName>
        <fullName evidence="10">Small ribosomal subunit biogenesis GTPase RsgA</fullName>
        <ecNumber evidence="10">3.6.1.-</ecNumber>
    </recommendedName>
</protein>
<keyword evidence="2 10" id="KW-0690">Ribosome biogenesis</keyword>
<dbReference type="HAMAP" id="MF_01820">
    <property type="entry name" value="GTPase_RsgA"/>
    <property type="match status" value="1"/>
</dbReference>
<organism evidence="13 14">
    <name type="scientific">Clostridium mobile</name>
    <dbReference type="NCBI Taxonomy" id="2841512"/>
    <lineage>
        <taxon>Bacteria</taxon>
        <taxon>Bacillati</taxon>
        <taxon>Bacillota</taxon>
        <taxon>Clostridia</taxon>
        <taxon>Eubacteriales</taxon>
        <taxon>Clostridiaceae</taxon>
        <taxon>Clostridium</taxon>
    </lineage>
</organism>
<evidence type="ECO:0000256" key="7">
    <source>
        <dbReference type="ARBA" id="ARBA00022833"/>
    </source>
</evidence>
<feature type="binding site" evidence="10">
    <location>
        <position position="248"/>
    </location>
    <ligand>
        <name>Zn(2+)</name>
        <dbReference type="ChEBI" id="CHEBI:29105"/>
    </ligand>
</feature>
<evidence type="ECO:0000256" key="3">
    <source>
        <dbReference type="ARBA" id="ARBA00022723"/>
    </source>
</evidence>
<feature type="binding site" evidence="10">
    <location>
        <position position="243"/>
    </location>
    <ligand>
        <name>Zn(2+)</name>
        <dbReference type="ChEBI" id="CHEBI:29105"/>
    </ligand>
</feature>
<keyword evidence="4 10" id="KW-0699">rRNA-binding</keyword>
<evidence type="ECO:0000256" key="2">
    <source>
        <dbReference type="ARBA" id="ARBA00022517"/>
    </source>
</evidence>
<dbReference type="InterPro" id="IPR031944">
    <property type="entry name" value="RsgA_N"/>
</dbReference>
<evidence type="ECO:0000313" key="14">
    <source>
        <dbReference type="Proteomes" id="UP000726170"/>
    </source>
</evidence>
<dbReference type="EMBL" id="JAHLQF010000001">
    <property type="protein sequence ID" value="MBU5482732.1"/>
    <property type="molecule type" value="Genomic_DNA"/>
</dbReference>
<comment type="subcellular location">
    <subcellularLocation>
        <location evidence="10">Cytoplasm</location>
    </subcellularLocation>
</comment>
<dbReference type="InterPro" id="IPR030378">
    <property type="entry name" value="G_CP_dom"/>
</dbReference>
<dbReference type="Pfam" id="PF03193">
    <property type="entry name" value="RsgA_GTPase"/>
    <property type="match status" value="1"/>
</dbReference>
<comment type="function">
    <text evidence="10">One of several proteins that assist in the late maturation steps of the functional core of the 30S ribosomal subunit. Helps release RbfA from mature subunits. May play a role in the assembly of ribosomal proteins into the subunit. Circularly permuted GTPase that catalyzes slow GTP hydrolysis, GTPase activity is stimulated by the 30S ribosomal subunit.</text>
</comment>
<feature type="domain" description="EngC GTPase" evidence="11">
    <location>
        <begin position="70"/>
        <end position="217"/>
    </location>
</feature>
<keyword evidence="1 10" id="KW-0963">Cytoplasm</keyword>
<dbReference type="InterPro" id="IPR010914">
    <property type="entry name" value="RsgA_GTPase_dom"/>
</dbReference>
<dbReference type="NCBIfam" id="TIGR00157">
    <property type="entry name" value="ribosome small subunit-dependent GTPase A"/>
    <property type="match status" value="1"/>
</dbReference>
<evidence type="ECO:0000256" key="4">
    <source>
        <dbReference type="ARBA" id="ARBA00022730"/>
    </source>
</evidence>
<comment type="cofactor">
    <cofactor evidence="10">
        <name>Zn(2+)</name>
        <dbReference type="ChEBI" id="CHEBI:29105"/>
    </cofactor>
    <text evidence="10">Binds 1 zinc ion per subunit.</text>
</comment>
<feature type="binding site" evidence="10">
    <location>
        <begin position="162"/>
        <end position="170"/>
    </location>
    <ligand>
        <name>GTP</name>
        <dbReference type="ChEBI" id="CHEBI:37565"/>
    </ligand>
</feature>
<dbReference type="Pfam" id="PF16745">
    <property type="entry name" value="RsgA_N"/>
    <property type="match status" value="1"/>
</dbReference>
<keyword evidence="8 10" id="KW-0694">RNA-binding</keyword>
<keyword evidence="7 10" id="KW-0862">Zinc</keyword>
<proteinExistence type="inferred from homology"/>
<keyword evidence="6 10" id="KW-0378">Hydrolase</keyword>
<evidence type="ECO:0000256" key="5">
    <source>
        <dbReference type="ARBA" id="ARBA00022741"/>
    </source>
</evidence>
<dbReference type="PANTHER" id="PTHR32120:SF11">
    <property type="entry name" value="SMALL RIBOSOMAL SUBUNIT BIOGENESIS GTPASE RSGA 1, MITOCHONDRIAL-RELATED"/>
    <property type="match status" value="1"/>
</dbReference>
<evidence type="ECO:0000256" key="6">
    <source>
        <dbReference type="ARBA" id="ARBA00022801"/>
    </source>
</evidence>
<evidence type="ECO:0000256" key="8">
    <source>
        <dbReference type="ARBA" id="ARBA00022884"/>
    </source>
</evidence>
<accession>A0ABS6EC03</accession>
<dbReference type="InterPro" id="IPR004881">
    <property type="entry name" value="Ribosome_biogen_GTPase_RsgA"/>
</dbReference>
<dbReference type="PANTHER" id="PTHR32120">
    <property type="entry name" value="SMALL RIBOSOMAL SUBUNIT BIOGENESIS GTPASE RSGA"/>
    <property type="match status" value="1"/>
</dbReference>
<name>A0ABS6EC03_9CLOT</name>
<gene>
    <name evidence="10 13" type="primary">rsgA</name>
    <name evidence="13" type="ORF">KQI86_00255</name>
</gene>
<feature type="binding site" evidence="10">
    <location>
        <position position="256"/>
    </location>
    <ligand>
        <name>Zn(2+)</name>
        <dbReference type="ChEBI" id="CHEBI:29105"/>
    </ligand>
</feature>
<evidence type="ECO:0000256" key="1">
    <source>
        <dbReference type="ARBA" id="ARBA00022490"/>
    </source>
</evidence>
<evidence type="ECO:0000259" key="11">
    <source>
        <dbReference type="PROSITE" id="PS50936"/>
    </source>
</evidence>
<evidence type="ECO:0000256" key="9">
    <source>
        <dbReference type="ARBA" id="ARBA00023134"/>
    </source>
</evidence>
<keyword evidence="14" id="KW-1185">Reference proteome</keyword>
<comment type="subunit">
    <text evidence="10">Monomer. Associates with 30S ribosomal subunit, binds 16S rRNA.</text>
</comment>
<keyword evidence="9 10" id="KW-0342">GTP-binding</keyword>
<dbReference type="EC" id="3.6.1.-" evidence="10"/>
<evidence type="ECO:0000259" key="12">
    <source>
        <dbReference type="PROSITE" id="PS51721"/>
    </source>
</evidence>
<sequence>MQGLIVKGIGGFYYVKVENGIVECKARGKFRHDDLIPMVGDKVEISATEGKGTIERICDRYNVLPRPAVANVTQALVVFSLKNPDINEDLLNKFLLLCDYSKLKSIVCFNKMDLSKDEKEEQAIINMVKDAGYEVLFLQAKTGTGIDQIKEKLKDNVTVLCGPSGVGKSTILNNLAGRELMEIGNISEKLKRGKHTTRHSELIELCDGYIVDTPGFSSLSSDFISKEELQYCFHEFNDYLGECKFSSCVHHKEPGCNVKKAVENGNINKMRYDFYIKMLEEKLKERIYK</sequence>
<evidence type="ECO:0000256" key="10">
    <source>
        <dbReference type="HAMAP-Rule" id="MF_01820"/>
    </source>
</evidence>
<keyword evidence="3 10" id="KW-0479">Metal-binding</keyword>
<dbReference type="CDD" id="cd01854">
    <property type="entry name" value="YjeQ_EngC"/>
    <property type="match status" value="1"/>
</dbReference>
<dbReference type="Proteomes" id="UP000726170">
    <property type="component" value="Unassembled WGS sequence"/>
</dbReference>
<evidence type="ECO:0000313" key="13">
    <source>
        <dbReference type="EMBL" id="MBU5482732.1"/>
    </source>
</evidence>
<dbReference type="PROSITE" id="PS50936">
    <property type="entry name" value="ENGC_GTPASE"/>
    <property type="match status" value="1"/>
</dbReference>
<comment type="caution">
    <text evidence="13">The sequence shown here is derived from an EMBL/GenBank/DDBJ whole genome shotgun (WGS) entry which is preliminary data.</text>
</comment>
<feature type="binding site" evidence="10">
    <location>
        <position position="250"/>
    </location>
    <ligand>
        <name>Zn(2+)</name>
        <dbReference type="ChEBI" id="CHEBI:29105"/>
    </ligand>
</feature>
<reference evidence="13 14" key="1">
    <citation type="submission" date="2021-06" db="EMBL/GenBank/DDBJ databases">
        <authorList>
            <person name="Sun Q."/>
            <person name="Li D."/>
        </authorList>
    </citation>
    <scope>NUCLEOTIDE SEQUENCE [LARGE SCALE GENOMIC DNA]</scope>
    <source>
        <strain evidence="13 14">MSJ-11</strain>
    </source>
</reference>
<keyword evidence="5 10" id="KW-0547">Nucleotide-binding</keyword>
<dbReference type="CDD" id="cd04466">
    <property type="entry name" value="S1_YloQ_GTPase"/>
    <property type="match status" value="1"/>
</dbReference>
<feature type="binding site" evidence="10">
    <location>
        <begin position="110"/>
        <end position="113"/>
    </location>
    <ligand>
        <name>GTP</name>
        <dbReference type="ChEBI" id="CHEBI:37565"/>
    </ligand>
</feature>